<evidence type="ECO:0000313" key="2">
    <source>
        <dbReference type="EMBL" id="RMC18319.1"/>
    </source>
</evidence>
<comment type="caution">
    <text evidence="2">The sequence shown here is derived from an EMBL/GenBank/DDBJ whole genome shotgun (WGS) entry which is preliminary data.</text>
</comment>
<feature type="region of interest" description="Disordered" evidence="1">
    <location>
        <begin position="1"/>
        <end position="35"/>
    </location>
</feature>
<protein>
    <submittedName>
        <fullName evidence="2">Uncharacterized protein</fullName>
    </submittedName>
</protein>
<organism evidence="2 3">
    <name type="scientific">Hirundo rustica rustica</name>
    <dbReference type="NCBI Taxonomy" id="333673"/>
    <lineage>
        <taxon>Eukaryota</taxon>
        <taxon>Metazoa</taxon>
        <taxon>Chordata</taxon>
        <taxon>Craniata</taxon>
        <taxon>Vertebrata</taxon>
        <taxon>Euteleostomi</taxon>
        <taxon>Archelosauria</taxon>
        <taxon>Archosauria</taxon>
        <taxon>Dinosauria</taxon>
        <taxon>Saurischia</taxon>
        <taxon>Theropoda</taxon>
        <taxon>Coelurosauria</taxon>
        <taxon>Aves</taxon>
        <taxon>Neognathae</taxon>
        <taxon>Neoaves</taxon>
        <taxon>Telluraves</taxon>
        <taxon>Australaves</taxon>
        <taxon>Passeriformes</taxon>
        <taxon>Sylvioidea</taxon>
        <taxon>Hirundinidae</taxon>
        <taxon>Hirundo</taxon>
    </lineage>
</organism>
<feature type="compositionally biased region" description="Polar residues" evidence="1">
    <location>
        <begin position="17"/>
        <end position="30"/>
    </location>
</feature>
<gene>
    <name evidence="2" type="ORF">DUI87_04202</name>
</gene>
<dbReference type="EMBL" id="QRBI01000096">
    <property type="protein sequence ID" value="RMC18319.1"/>
    <property type="molecule type" value="Genomic_DNA"/>
</dbReference>
<name>A0A3M0KYE5_HIRRU</name>
<evidence type="ECO:0000313" key="3">
    <source>
        <dbReference type="Proteomes" id="UP000269221"/>
    </source>
</evidence>
<keyword evidence="3" id="KW-1185">Reference proteome</keyword>
<dbReference type="Proteomes" id="UP000269221">
    <property type="component" value="Unassembled WGS sequence"/>
</dbReference>
<accession>A0A3M0KYE5</accession>
<dbReference type="AlphaFoldDB" id="A0A3M0KYE5"/>
<proteinExistence type="predicted"/>
<evidence type="ECO:0000256" key="1">
    <source>
        <dbReference type="SAM" id="MobiDB-lite"/>
    </source>
</evidence>
<reference evidence="2 3" key="1">
    <citation type="submission" date="2018-07" db="EMBL/GenBank/DDBJ databases">
        <title>A high quality draft genome assembly of the barn swallow (H. rustica rustica).</title>
        <authorList>
            <person name="Formenti G."/>
            <person name="Chiara M."/>
            <person name="Poveda L."/>
            <person name="Francoijs K.-J."/>
            <person name="Bonisoli-Alquati A."/>
            <person name="Canova L."/>
            <person name="Gianfranceschi L."/>
            <person name="Horner D.S."/>
            <person name="Saino N."/>
        </authorList>
    </citation>
    <scope>NUCLEOTIDE SEQUENCE [LARGE SCALE GENOMIC DNA]</scope>
    <source>
        <strain evidence="2">Chelidonia</strain>
        <tissue evidence="2">Blood</tissue>
    </source>
</reference>
<sequence>MGTLPLPCGQPVPGTASEEQNQLGTRSPSVENEAGRPTIVKFHEIQYSRDREAINTWRISLSGRTLVRVNIQSFLRYPQGAVDRLLSPQADLAQPSWQILLTLGNSSFQNICCYIKVDQGSDKHGDGQVWPVDSLAKPVLPRFKEGPAMPH</sequence>